<keyword evidence="2" id="KW-1185">Reference proteome</keyword>
<gene>
    <name evidence="1" type="ORF">KHA90_17195</name>
</gene>
<evidence type="ECO:0000313" key="2">
    <source>
        <dbReference type="Proteomes" id="UP000722625"/>
    </source>
</evidence>
<name>A0ABS5PF52_9FLAO</name>
<accession>A0ABS5PF52</accession>
<dbReference type="RefSeq" id="WP_213303456.1">
    <property type="nucleotide sequence ID" value="NZ_JAGYVZ010000017.1"/>
</dbReference>
<reference evidence="1 2" key="1">
    <citation type="journal article" date="2018" name="Int. J. Syst. Evol. Microbiol.">
        <title>Flavobacterium chryseum sp. nov. and Flavobacterium psychroterrae sp. nov., novel environmental bacteria isolated from Antarctica.</title>
        <authorList>
            <person name="Kralova S."/>
            <person name="Svec P."/>
            <person name="Busse H.J."/>
            <person name="Stankova E."/>
            <person name="Vaczi P."/>
            <person name="Sedlacek I."/>
        </authorList>
    </citation>
    <scope>NUCLEOTIDE SEQUENCE [LARGE SCALE GENOMIC DNA]</scope>
    <source>
        <strain evidence="1 2">CCM 8827</strain>
    </source>
</reference>
<evidence type="ECO:0000313" key="1">
    <source>
        <dbReference type="EMBL" id="MBS7232756.1"/>
    </source>
</evidence>
<protein>
    <submittedName>
        <fullName evidence="1">Uncharacterized protein</fullName>
    </submittedName>
</protein>
<dbReference type="EMBL" id="JAGYVZ010000017">
    <property type="protein sequence ID" value="MBS7232756.1"/>
    <property type="molecule type" value="Genomic_DNA"/>
</dbReference>
<organism evidence="1 2">
    <name type="scientific">Flavobacterium psychroterrae</name>
    <dbReference type="NCBI Taxonomy" id="2133767"/>
    <lineage>
        <taxon>Bacteria</taxon>
        <taxon>Pseudomonadati</taxon>
        <taxon>Bacteroidota</taxon>
        <taxon>Flavobacteriia</taxon>
        <taxon>Flavobacteriales</taxon>
        <taxon>Flavobacteriaceae</taxon>
        <taxon>Flavobacterium</taxon>
    </lineage>
</organism>
<comment type="caution">
    <text evidence="1">The sequence shown here is derived from an EMBL/GenBank/DDBJ whole genome shotgun (WGS) entry which is preliminary data.</text>
</comment>
<dbReference type="Proteomes" id="UP000722625">
    <property type="component" value="Unassembled WGS sequence"/>
</dbReference>
<proteinExistence type="predicted"/>
<sequence length="127" mass="14720">MEKIFLLSCLLILNISCVFKGEEFSIIGKWKAIESISSNGATQSRTDIEDGDEIIFEKNNIVIDHLKNKGKYEIIGDSLHLIFPKEEFFYFCRTNEWSSKKMTLDPVTNEYQFICDEGCSTIYKKIE</sequence>